<name>A0ABP6CVY2_9ACTN</name>
<dbReference type="EMBL" id="BAAARJ010000016">
    <property type="protein sequence ID" value="GAA2627382.1"/>
    <property type="molecule type" value="Genomic_DNA"/>
</dbReference>
<organism evidence="1 2">
    <name type="scientific">Streptomyces axinellae</name>
    <dbReference type="NCBI Taxonomy" id="552788"/>
    <lineage>
        <taxon>Bacteria</taxon>
        <taxon>Bacillati</taxon>
        <taxon>Actinomycetota</taxon>
        <taxon>Actinomycetes</taxon>
        <taxon>Kitasatosporales</taxon>
        <taxon>Streptomycetaceae</taxon>
        <taxon>Streptomyces</taxon>
    </lineage>
</organism>
<reference evidence="2" key="1">
    <citation type="journal article" date="2019" name="Int. J. Syst. Evol. Microbiol.">
        <title>The Global Catalogue of Microorganisms (GCM) 10K type strain sequencing project: providing services to taxonomists for standard genome sequencing and annotation.</title>
        <authorList>
            <consortium name="The Broad Institute Genomics Platform"/>
            <consortium name="The Broad Institute Genome Sequencing Center for Infectious Disease"/>
            <person name="Wu L."/>
            <person name="Ma J."/>
        </authorList>
    </citation>
    <scope>NUCLEOTIDE SEQUENCE [LARGE SCALE GENOMIC DNA]</scope>
    <source>
        <strain evidence="2">JCM 16373</strain>
    </source>
</reference>
<dbReference type="Proteomes" id="UP001501447">
    <property type="component" value="Unassembled WGS sequence"/>
</dbReference>
<keyword evidence="2" id="KW-1185">Reference proteome</keyword>
<sequence>MAIRTNGGISTTAHQGAAVLKHVLDVIELLDRPQAAGHTLAAHLRNTLDRAAREAGRPAPAALLEKVEISVTRVEGAKGGTDFVKVVVPGSDGARSGGSAPTLGILGRLGGVGARPERTGIVSDADGAVAALSAAAKLLDMYGRGDVLAGDVILSTHVCPDAPTRPHDPVPFMDSPVSILDCNREEIDEAMDAVVSIDTTKGNRLLNHRGIALSPTVKEGWILRVSDDLLGVLETVTGEAAHVLPITTQDITPYGNGVHHINSIMQPCVATSAPVVGLALTAQSAVAGCATGASHETDIAAAGRFAIETAKEYGRGVVRFHDPEEFARLVDLYGPMTRLQSTAGATED</sequence>
<comment type="caution">
    <text evidence="1">The sequence shown here is derived from an EMBL/GenBank/DDBJ whole genome shotgun (WGS) entry which is preliminary data.</text>
</comment>
<protein>
    <submittedName>
        <fullName evidence="1">DUF1177 domain-containing protein</fullName>
    </submittedName>
</protein>
<evidence type="ECO:0000313" key="2">
    <source>
        <dbReference type="Proteomes" id="UP001501447"/>
    </source>
</evidence>
<accession>A0ABP6CVY2</accession>
<proteinExistence type="predicted"/>
<evidence type="ECO:0000313" key="1">
    <source>
        <dbReference type="EMBL" id="GAA2627382.1"/>
    </source>
</evidence>
<gene>
    <name evidence="1" type="ORF">GCM10009863_47930</name>
</gene>
<dbReference type="Pfam" id="PF06675">
    <property type="entry name" value="DUF1177"/>
    <property type="match status" value="1"/>
</dbReference>
<dbReference type="InterPro" id="IPR009561">
    <property type="entry name" value="DUF1177"/>
</dbReference>